<sequence>MRKTIFTMLTIATLLNAEGGCTLVQSNDMNVTWKAYKTLAKLGVAGQFTGVSYTAIIL</sequence>
<proteinExistence type="predicted"/>
<evidence type="ECO:0000313" key="1">
    <source>
        <dbReference type="EMBL" id="SFV53289.1"/>
    </source>
</evidence>
<gene>
    <name evidence="1" type="ORF">MNB_SV-14-232</name>
</gene>
<organism evidence="1">
    <name type="scientific">hydrothermal vent metagenome</name>
    <dbReference type="NCBI Taxonomy" id="652676"/>
    <lineage>
        <taxon>unclassified sequences</taxon>
        <taxon>metagenomes</taxon>
        <taxon>ecological metagenomes</taxon>
    </lineage>
</organism>
<dbReference type="EMBL" id="FPHN01000020">
    <property type="protein sequence ID" value="SFV53289.1"/>
    <property type="molecule type" value="Genomic_DNA"/>
</dbReference>
<dbReference type="AlphaFoldDB" id="A0A1W1BIF8"/>
<reference evidence="1" key="1">
    <citation type="submission" date="2016-10" db="EMBL/GenBank/DDBJ databases">
        <authorList>
            <person name="de Groot N.N."/>
        </authorList>
    </citation>
    <scope>NUCLEOTIDE SEQUENCE</scope>
</reference>
<protein>
    <submittedName>
        <fullName evidence="1">Uncharacterized protein</fullName>
    </submittedName>
</protein>
<accession>A0A1W1BIF8</accession>
<name>A0A1W1BIF8_9ZZZZ</name>